<evidence type="ECO:0000313" key="4">
    <source>
        <dbReference type="Proteomes" id="UP000324800"/>
    </source>
</evidence>
<evidence type="ECO:0000256" key="1">
    <source>
        <dbReference type="SAM" id="Coils"/>
    </source>
</evidence>
<feature type="non-terminal residue" evidence="3">
    <location>
        <position position="1"/>
    </location>
</feature>
<feature type="region of interest" description="Disordered" evidence="2">
    <location>
        <begin position="1"/>
        <end position="32"/>
    </location>
</feature>
<dbReference type="Proteomes" id="UP000324800">
    <property type="component" value="Unassembled WGS sequence"/>
</dbReference>
<comment type="caution">
    <text evidence="3">The sequence shown here is derived from an EMBL/GenBank/DDBJ whole genome shotgun (WGS) entry which is preliminary data.</text>
</comment>
<sequence length="263" mass="30200">QQADADTSQNINDRFNQPTHDVGSKMEPQAPDQNIYESDDERMELFGGQNRYQIKLLLDLNPFESNTDQFTDFPQQADSLQQDIDQKKVQNQQQKQLIQENKETYKDLQYIGGLDWGQKPVHQRYGKQPNEPYKVVDYKITDQGELAARQRKILLSKEDRINLDRLKTHKIAANRIISQIKAQEQLKNKLRRKRNENHSEVAISQGSFSNAFLIVLTAESTTLFLLTKGDELQNWVRSVGAATPKLPLQCTSSIPPIANVGRH</sequence>
<name>A0A5J4UCL1_9EUKA</name>
<keyword evidence="1" id="KW-0175">Coiled coil</keyword>
<feature type="compositionally biased region" description="Polar residues" evidence="2">
    <location>
        <begin position="1"/>
        <end position="19"/>
    </location>
</feature>
<evidence type="ECO:0000256" key="2">
    <source>
        <dbReference type="SAM" id="MobiDB-lite"/>
    </source>
</evidence>
<evidence type="ECO:0000313" key="3">
    <source>
        <dbReference type="EMBL" id="KAA6367964.1"/>
    </source>
</evidence>
<organism evidence="3 4">
    <name type="scientific">Streblomastix strix</name>
    <dbReference type="NCBI Taxonomy" id="222440"/>
    <lineage>
        <taxon>Eukaryota</taxon>
        <taxon>Metamonada</taxon>
        <taxon>Preaxostyla</taxon>
        <taxon>Oxymonadida</taxon>
        <taxon>Streblomastigidae</taxon>
        <taxon>Streblomastix</taxon>
    </lineage>
</organism>
<reference evidence="3 4" key="1">
    <citation type="submission" date="2019-03" db="EMBL/GenBank/DDBJ databases">
        <title>Single cell metagenomics reveals metabolic interactions within the superorganism composed of flagellate Streblomastix strix and complex community of Bacteroidetes bacteria on its surface.</title>
        <authorList>
            <person name="Treitli S.C."/>
            <person name="Kolisko M."/>
            <person name="Husnik F."/>
            <person name="Keeling P."/>
            <person name="Hampl V."/>
        </authorList>
    </citation>
    <scope>NUCLEOTIDE SEQUENCE [LARGE SCALE GENOMIC DNA]</scope>
    <source>
        <strain evidence="3">ST1C</strain>
    </source>
</reference>
<feature type="coiled-coil region" evidence="1">
    <location>
        <begin position="77"/>
        <end position="104"/>
    </location>
</feature>
<dbReference type="AlphaFoldDB" id="A0A5J4UCL1"/>
<protein>
    <submittedName>
        <fullName evidence="3">Uncharacterized protein</fullName>
    </submittedName>
</protein>
<dbReference type="EMBL" id="SNRW01017797">
    <property type="protein sequence ID" value="KAA6367964.1"/>
    <property type="molecule type" value="Genomic_DNA"/>
</dbReference>
<proteinExistence type="predicted"/>
<accession>A0A5J4UCL1</accession>
<gene>
    <name evidence="3" type="ORF">EZS28_036509</name>
</gene>